<protein>
    <submittedName>
        <fullName evidence="1">Uncharacterized protein</fullName>
    </submittedName>
</protein>
<reference evidence="1" key="1">
    <citation type="submission" date="2024-02" db="EMBL/GenBank/DDBJ databases">
        <title>Metagenome Assembled Genome of Zalaria obscura JY119.</title>
        <authorList>
            <person name="Vighnesh L."/>
            <person name="Jagadeeshwari U."/>
            <person name="Venkata Ramana C."/>
            <person name="Sasikala C."/>
        </authorList>
    </citation>
    <scope>NUCLEOTIDE SEQUENCE</scope>
    <source>
        <strain evidence="1">JY119</strain>
    </source>
</reference>
<proteinExistence type="predicted"/>
<keyword evidence="2" id="KW-1185">Reference proteome</keyword>
<dbReference type="EMBL" id="JAMKPW020000033">
    <property type="protein sequence ID" value="KAK8202046.1"/>
    <property type="molecule type" value="Genomic_DNA"/>
</dbReference>
<gene>
    <name evidence="1" type="ORF">M8818_005571</name>
</gene>
<sequence length="195" mass="20736">MSQMVKKLQNKLKRRSGDSVQSTSDPKAGGSGDAADDDTPPRSPAPVEDLAYGRQGRRTSRDPPPNLDLAPSQSPEEVRQRLVENAAIRFKDEQGRVARPGESHSSSAKKAKAQDGVNPGRRFPGDLGPNDPRSPKKAPQAASSESQGQRQGQGQSSGITGEEKVGEALKAGDEDGGSQAGQWARDVDASIRDLW</sequence>
<evidence type="ECO:0000313" key="1">
    <source>
        <dbReference type="EMBL" id="KAK8202046.1"/>
    </source>
</evidence>
<dbReference type="Proteomes" id="UP001320706">
    <property type="component" value="Unassembled WGS sequence"/>
</dbReference>
<comment type="caution">
    <text evidence="1">The sequence shown here is derived from an EMBL/GenBank/DDBJ whole genome shotgun (WGS) entry which is preliminary data.</text>
</comment>
<name>A0ACC3S8Y0_9PEZI</name>
<accession>A0ACC3S8Y0</accession>
<evidence type="ECO:0000313" key="2">
    <source>
        <dbReference type="Proteomes" id="UP001320706"/>
    </source>
</evidence>
<organism evidence="1 2">
    <name type="scientific">Zalaria obscura</name>
    <dbReference type="NCBI Taxonomy" id="2024903"/>
    <lineage>
        <taxon>Eukaryota</taxon>
        <taxon>Fungi</taxon>
        <taxon>Dikarya</taxon>
        <taxon>Ascomycota</taxon>
        <taxon>Pezizomycotina</taxon>
        <taxon>Dothideomycetes</taxon>
        <taxon>Dothideomycetidae</taxon>
        <taxon>Dothideales</taxon>
        <taxon>Zalariaceae</taxon>
        <taxon>Zalaria</taxon>
    </lineage>
</organism>